<dbReference type="AlphaFoldDB" id="A0A5B7HAK9"/>
<reference evidence="2 3" key="1">
    <citation type="submission" date="2019-05" db="EMBL/GenBank/DDBJ databases">
        <title>Another draft genome of Portunus trituberculatus and its Hox gene families provides insights of decapod evolution.</title>
        <authorList>
            <person name="Jeong J.-H."/>
            <person name="Song I."/>
            <person name="Kim S."/>
            <person name="Choi T."/>
            <person name="Kim D."/>
            <person name="Ryu S."/>
            <person name="Kim W."/>
        </authorList>
    </citation>
    <scope>NUCLEOTIDE SEQUENCE [LARGE SCALE GENOMIC DNA]</scope>
    <source>
        <tissue evidence="2">Muscle</tissue>
    </source>
</reference>
<name>A0A5B7HAK9_PORTR</name>
<evidence type="ECO:0000256" key="1">
    <source>
        <dbReference type="SAM" id="MobiDB-lite"/>
    </source>
</evidence>
<organism evidence="2 3">
    <name type="scientific">Portunus trituberculatus</name>
    <name type="common">Swimming crab</name>
    <name type="synonym">Neptunus trituberculatus</name>
    <dbReference type="NCBI Taxonomy" id="210409"/>
    <lineage>
        <taxon>Eukaryota</taxon>
        <taxon>Metazoa</taxon>
        <taxon>Ecdysozoa</taxon>
        <taxon>Arthropoda</taxon>
        <taxon>Crustacea</taxon>
        <taxon>Multicrustacea</taxon>
        <taxon>Malacostraca</taxon>
        <taxon>Eumalacostraca</taxon>
        <taxon>Eucarida</taxon>
        <taxon>Decapoda</taxon>
        <taxon>Pleocyemata</taxon>
        <taxon>Brachyura</taxon>
        <taxon>Eubrachyura</taxon>
        <taxon>Portunoidea</taxon>
        <taxon>Portunidae</taxon>
        <taxon>Portuninae</taxon>
        <taxon>Portunus</taxon>
    </lineage>
</organism>
<keyword evidence="3" id="KW-1185">Reference proteome</keyword>
<feature type="region of interest" description="Disordered" evidence="1">
    <location>
        <begin position="22"/>
        <end position="52"/>
    </location>
</feature>
<sequence length="52" mass="5626">MQSRHQPTGGGCSVVWSRWVQRAAGGDSASRSARTPAPRSHHRAPSWCRSPA</sequence>
<gene>
    <name evidence="2" type="ORF">E2C01_061004</name>
</gene>
<dbReference type="EMBL" id="VSRR010025410">
    <property type="protein sequence ID" value="MPC66849.1"/>
    <property type="molecule type" value="Genomic_DNA"/>
</dbReference>
<accession>A0A5B7HAK9</accession>
<proteinExistence type="predicted"/>
<feature type="compositionally biased region" description="Low complexity" evidence="1">
    <location>
        <begin position="22"/>
        <end position="34"/>
    </location>
</feature>
<dbReference type="Proteomes" id="UP000324222">
    <property type="component" value="Unassembled WGS sequence"/>
</dbReference>
<evidence type="ECO:0000313" key="3">
    <source>
        <dbReference type="Proteomes" id="UP000324222"/>
    </source>
</evidence>
<protein>
    <submittedName>
        <fullName evidence="2">Uncharacterized protein</fullName>
    </submittedName>
</protein>
<evidence type="ECO:0000313" key="2">
    <source>
        <dbReference type="EMBL" id="MPC66849.1"/>
    </source>
</evidence>
<comment type="caution">
    <text evidence="2">The sequence shown here is derived from an EMBL/GenBank/DDBJ whole genome shotgun (WGS) entry which is preliminary data.</text>
</comment>